<dbReference type="Proteomes" id="UP001151760">
    <property type="component" value="Unassembled WGS sequence"/>
</dbReference>
<feature type="region of interest" description="Disordered" evidence="1">
    <location>
        <begin position="167"/>
        <end position="188"/>
    </location>
</feature>
<feature type="region of interest" description="Disordered" evidence="1">
    <location>
        <begin position="394"/>
        <end position="444"/>
    </location>
</feature>
<feature type="compositionally biased region" description="Acidic residues" evidence="1">
    <location>
        <begin position="397"/>
        <end position="415"/>
    </location>
</feature>
<dbReference type="EMBL" id="BQNB010013881">
    <property type="protein sequence ID" value="GJT21352.1"/>
    <property type="molecule type" value="Genomic_DNA"/>
</dbReference>
<feature type="region of interest" description="Disordered" evidence="1">
    <location>
        <begin position="614"/>
        <end position="642"/>
    </location>
</feature>
<reference evidence="2" key="2">
    <citation type="submission" date="2022-01" db="EMBL/GenBank/DDBJ databases">
        <authorList>
            <person name="Yamashiro T."/>
            <person name="Shiraishi A."/>
            <person name="Satake H."/>
            <person name="Nakayama K."/>
        </authorList>
    </citation>
    <scope>NUCLEOTIDE SEQUENCE</scope>
</reference>
<evidence type="ECO:0000313" key="3">
    <source>
        <dbReference type="Proteomes" id="UP001151760"/>
    </source>
</evidence>
<name>A0ABQ5C4J9_9ASTR</name>
<evidence type="ECO:0000256" key="1">
    <source>
        <dbReference type="SAM" id="MobiDB-lite"/>
    </source>
</evidence>
<reference evidence="2" key="1">
    <citation type="journal article" date="2022" name="Int. J. Mol. Sci.">
        <title>Draft Genome of Tanacetum Coccineum: Genomic Comparison of Closely Related Tanacetum-Family Plants.</title>
        <authorList>
            <person name="Yamashiro T."/>
            <person name="Shiraishi A."/>
            <person name="Nakayama K."/>
            <person name="Satake H."/>
        </authorList>
    </citation>
    <scope>NUCLEOTIDE SEQUENCE</scope>
</reference>
<feature type="compositionally biased region" description="Polar residues" evidence="1">
    <location>
        <begin position="416"/>
        <end position="428"/>
    </location>
</feature>
<sequence length="703" mass="79049">MEDGRVLAVSHTEDSPKDNVQQVESNKPVADNDGNDGYFGEAWSSKPEGTRHLGSNNAHGSFGADMSPPVVESALIEVSSDSDLKKEVIMAIPNEEGTGYIREVIRVEYEWKPPHCVACKRFGHGPTTCPNQIKLRKETENGSTQHQQINGIKLSKPTPNFQYRPVPKSGKDMGDASNVGAKDQNEGATSQSSFAKTFFVEDLNLKNSFEALKDSNNIFEAQESRKQSSMWTDDLESDDEVDEVLFPEGNKFGDQFDIRLKGRVWKYKRFRGEKIDDEYERDCEIKIKQLLQDYNGLDIEMRKKERVLMEEKYLAASQRIKSICNYDDDEDDSIPLRDIIARYSPSVAITSSPPVLPTREPEDSLIMGDEHLDTIPEKESDELIKSSVENLVPIPSESEDFSDNESECDVPECDETSPTFTTFSNPLFDSNDDFTSSDDESLSDEDVPMENFKIYSNPLFDDEEIISPKIDPHYFNAESNLIESLLNRDTLIDSSPKFDYLLEEFSGELAHIDPIPPGIEKADFDLEEEIRLVENLLYDNSSPRPPKELNLENVDTIIESLSPSPIPVADSDSLMEEIDLFLASDDSMPPGIEDDDYDSEGDIRFLEELLNNDSLPLPENESSNLDHFNDPSPSRPPPEPPDVEICFDFEPDTGVVTTKVVKGISEHYVLMPNILPTLPTFDPDLDFTPSHDSLGSGNKIFEK</sequence>
<feature type="compositionally biased region" description="Acidic residues" evidence="1">
    <location>
        <begin position="430"/>
        <end position="444"/>
    </location>
</feature>
<proteinExistence type="predicted"/>
<evidence type="ECO:0000313" key="2">
    <source>
        <dbReference type="EMBL" id="GJT21352.1"/>
    </source>
</evidence>
<protein>
    <recommendedName>
        <fullName evidence="4">DUF4283 domain-containing protein</fullName>
    </recommendedName>
</protein>
<comment type="caution">
    <text evidence="2">The sequence shown here is derived from an EMBL/GenBank/DDBJ whole genome shotgun (WGS) entry which is preliminary data.</text>
</comment>
<keyword evidence="3" id="KW-1185">Reference proteome</keyword>
<accession>A0ABQ5C4J9</accession>
<evidence type="ECO:0008006" key="4">
    <source>
        <dbReference type="Google" id="ProtNLM"/>
    </source>
</evidence>
<organism evidence="2 3">
    <name type="scientific">Tanacetum coccineum</name>
    <dbReference type="NCBI Taxonomy" id="301880"/>
    <lineage>
        <taxon>Eukaryota</taxon>
        <taxon>Viridiplantae</taxon>
        <taxon>Streptophyta</taxon>
        <taxon>Embryophyta</taxon>
        <taxon>Tracheophyta</taxon>
        <taxon>Spermatophyta</taxon>
        <taxon>Magnoliopsida</taxon>
        <taxon>eudicotyledons</taxon>
        <taxon>Gunneridae</taxon>
        <taxon>Pentapetalae</taxon>
        <taxon>asterids</taxon>
        <taxon>campanulids</taxon>
        <taxon>Asterales</taxon>
        <taxon>Asteraceae</taxon>
        <taxon>Asteroideae</taxon>
        <taxon>Anthemideae</taxon>
        <taxon>Anthemidinae</taxon>
        <taxon>Tanacetum</taxon>
    </lineage>
</organism>
<gene>
    <name evidence="2" type="ORF">Tco_0891289</name>
</gene>
<feature type="region of interest" description="Disordered" evidence="1">
    <location>
        <begin position="1"/>
        <end position="65"/>
    </location>
</feature>